<dbReference type="Gene3D" id="3.60.15.10">
    <property type="entry name" value="Ribonuclease Z/Hydroxyacylglutathione hydrolase-like"/>
    <property type="match status" value="1"/>
</dbReference>
<dbReference type="Pfam" id="PF00753">
    <property type="entry name" value="Lactamase_B"/>
    <property type="match status" value="1"/>
</dbReference>
<dbReference type="CDD" id="cd07737">
    <property type="entry name" value="YcbL-like_MBL-fold"/>
    <property type="match status" value="1"/>
</dbReference>
<comment type="cofactor">
    <cofactor evidence="1">
        <name>Zn(2+)</name>
        <dbReference type="ChEBI" id="CHEBI:29105"/>
    </cofactor>
</comment>
<dbReference type="GO" id="GO:0046872">
    <property type="term" value="F:metal ion binding"/>
    <property type="evidence" value="ECO:0007669"/>
    <property type="project" value="UniProtKB-KW"/>
</dbReference>
<dbReference type="STRING" id="49186.SAMN05421647_111137"/>
<organism evidence="6 7">
    <name type="scientific">Marinobacterium stanieri</name>
    <dbReference type="NCBI Taxonomy" id="49186"/>
    <lineage>
        <taxon>Bacteria</taxon>
        <taxon>Pseudomonadati</taxon>
        <taxon>Pseudomonadota</taxon>
        <taxon>Gammaproteobacteria</taxon>
        <taxon>Oceanospirillales</taxon>
        <taxon>Oceanospirillaceae</taxon>
        <taxon>Marinobacterium</taxon>
    </lineage>
</organism>
<evidence type="ECO:0000256" key="1">
    <source>
        <dbReference type="ARBA" id="ARBA00001947"/>
    </source>
</evidence>
<dbReference type="InterPro" id="IPR001279">
    <property type="entry name" value="Metallo-B-lactamas"/>
</dbReference>
<accession>A0A1N6WSG8</accession>
<protein>
    <submittedName>
        <fullName evidence="6">Glyoxylase, beta-lactamase superfamily II</fullName>
    </submittedName>
</protein>
<dbReference type="PANTHER" id="PTHR46233">
    <property type="entry name" value="HYDROXYACYLGLUTATHIONE HYDROLASE GLOC"/>
    <property type="match status" value="1"/>
</dbReference>
<name>A0A1N6WSG8_9GAMM</name>
<keyword evidence="2" id="KW-0479">Metal-binding</keyword>
<dbReference type="EMBL" id="FTMN01000011">
    <property type="protein sequence ID" value="SIQ93034.1"/>
    <property type="molecule type" value="Genomic_DNA"/>
</dbReference>
<keyword evidence="4" id="KW-0862">Zinc</keyword>
<dbReference type="GO" id="GO:0016787">
    <property type="term" value="F:hydrolase activity"/>
    <property type="evidence" value="ECO:0007669"/>
    <property type="project" value="UniProtKB-KW"/>
</dbReference>
<dbReference type="RefSeq" id="WP_076465673.1">
    <property type="nucleotide sequence ID" value="NZ_FTMN01000011.1"/>
</dbReference>
<dbReference type="SMART" id="SM00849">
    <property type="entry name" value="Lactamase_B"/>
    <property type="match status" value="1"/>
</dbReference>
<evidence type="ECO:0000256" key="2">
    <source>
        <dbReference type="ARBA" id="ARBA00022723"/>
    </source>
</evidence>
<evidence type="ECO:0000256" key="4">
    <source>
        <dbReference type="ARBA" id="ARBA00022833"/>
    </source>
</evidence>
<dbReference type="InterPro" id="IPR036866">
    <property type="entry name" value="RibonucZ/Hydroxyglut_hydro"/>
</dbReference>
<dbReference type="eggNOG" id="COG0491">
    <property type="taxonomic scope" value="Bacteria"/>
</dbReference>
<dbReference type="PANTHER" id="PTHR46233:SF3">
    <property type="entry name" value="HYDROXYACYLGLUTATHIONE HYDROLASE GLOC"/>
    <property type="match status" value="1"/>
</dbReference>
<evidence type="ECO:0000313" key="7">
    <source>
        <dbReference type="Proteomes" id="UP000186895"/>
    </source>
</evidence>
<keyword evidence="7" id="KW-1185">Reference proteome</keyword>
<evidence type="ECO:0000259" key="5">
    <source>
        <dbReference type="SMART" id="SM00849"/>
    </source>
</evidence>
<dbReference type="SUPFAM" id="SSF56281">
    <property type="entry name" value="Metallo-hydrolase/oxidoreductase"/>
    <property type="match status" value="1"/>
</dbReference>
<feature type="domain" description="Metallo-beta-lactamase" evidence="5">
    <location>
        <begin position="12"/>
        <end position="192"/>
    </location>
</feature>
<evidence type="ECO:0000313" key="6">
    <source>
        <dbReference type="EMBL" id="SIQ93034.1"/>
    </source>
</evidence>
<dbReference type="InterPro" id="IPR051453">
    <property type="entry name" value="MBL_Glyoxalase_II"/>
</dbReference>
<reference evidence="6 7" key="1">
    <citation type="submission" date="2017-01" db="EMBL/GenBank/DDBJ databases">
        <authorList>
            <person name="Mah S.A."/>
            <person name="Swanson W.J."/>
            <person name="Moy G.W."/>
            <person name="Vacquier V.D."/>
        </authorList>
    </citation>
    <scope>NUCLEOTIDE SEQUENCE [LARGE SCALE GENOMIC DNA]</scope>
    <source>
        <strain evidence="6 7">DSM 7027</strain>
    </source>
</reference>
<evidence type="ECO:0000256" key="3">
    <source>
        <dbReference type="ARBA" id="ARBA00022801"/>
    </source>
</evidence>
<dbReference type="Proteomes" id="UP000186895">
    <property type="component" value="Unassembled WGS sequence"/>
</dbReference>
<proteinExistence type="predicted"/>
<dbReference type="AlphaFoldDB" id="A0A1N6WSG8"/>
<keyword evidence="3" id="KW-0378">Hydrolase</keyword>
<gene>
    <name evidence="6" type="ORF">SAMN05421647_111137</name>
</gene>
<sequence length="213" mass="23346">MKYRIIPVTPFQQNCTLLWCEQTKAAAVVDPGGDLDRIKAAVAEEGVKLEKILLTHAHIDHAGGTAALSQELGLKIEGPGKDDEFWIEGLPQQSRMFGFPAVDVFSPDRWLDDGDQVSFGEVTLDVVHCPGHTPGHVIFYHQPTALALVGDVLFQGSIGRTDFPRGDHDTLIRSIKEKLLPLGDEIDFIPGHGPMSTFGHERQTNPFIAGRFG</sequence>